<dbReference type="EMBL" id="FNHW01000001">
    <property type="protein sequence ID" value="SDM99696.1"/>
    <property type="molecule type" value="Genomic_DNA"/>
</dbReference>
<name>A0A1G9XTF7_9BACL</name>
<evidence type="ECO:0000313" key="1">
    <source>
        <dbReference type="EMBL" id="SDM99696.1"/>
    </source>
</evidence>
<evidence type="ECO:0000313" key="2">
    <source>
        <dbReference type="Proteomes" id="UP000199544"/>
    </source>
</evidence>
<protein>
    <recommendedName>
        <fullName evidence="3">Alpha-ribazole kinase</fullName>
    </recommendedName>
</protein>
<dbReference type="AlphaFoldDB" id="A0A1G9XTF7"/>
<dbReference type="STRING" id="459525.SAMN04488137_2981"/>
<dbReference type="Proteomes" id="UP000199544">
    <property type="component" value="Unassembled WGS sequence"/>
</dbReference>
<organism evidence="1 2">
    <name type="scientific">Fictibacillus solisalsi</name>
    <dbReference type="NCBI Taxonomy" id="459525"/>
    <lineage>
        <taxon>Bacteria</taxon>
        <taxon>Bacillati</taxon>
        <taxon>Bacillota</taxon>
        <taxon>Bacilli</taxon>
        <taxon>Bacillales</taxon>
        <taxon>Fictibacillaceae</taxon>
        <taxon>Fictibacillus</taxon>
    </lineage>
</organism>
<reference evidence="2" key="1">
    <citation type="submission" date="2016-10" db="EMBL/GenBank/DDBJ databases">
        <authorList>
            <person name="Varghese N."/>
            <person name="Submissions S."/>
        </authorList>
    </citation>
    <scope>NUCLEOTIDE SEQUENCE [LARGE SCALE GENOMIC DNA]</scope>
    <source>
        <strain evidence="2">CGMCC 1.6854</strain>
    </source>
</reference>
<gene>
    <name evidence="1" type="ORF">SAMN04488137_2981</name>
</gene>
<evidence type="ECO:0008006" key="3">
    <source>
        <dbReference type="Google" id="ProtNLM"/>
    </source>
</evidence>
<dbReference type="RefSeq" id="WP_090235621.1">
    <property type="nucleotide sequence ID" value="NZ_FNHW01000001.1"/>
</dbReference>
<dbReference type="OrthoDB" id="9805740at2"/>
<sequence length="238" mass="25423">MKRNRDIIVQDFGSGQVAVIAADNSGGIGSLPMDEVKVPYEEVARFGARVCAMEVLAAGAVPVSFIIHSFNGDGAWNELVTGAQKTFAELGLDGIEITGSTESNMNMVQSASSFMMIGRAAQHDLRLGITPSHAKVAVIGAPLVGEEVLSRSGEMILLSLFRQLLKTEGIYEILPVGSKGIDHELGVMCGLSAKFRSTLPLYKSAGPSTCVLISYDEKQHSAIRNLCGMLFHELDPLL</sequence>
<keyword evidence="2" id="KW-1185">Reference proteome</keyword>
<proteinExistence type="predicted"/>
<accession>A0A1G9XTF7</accession>